<comment type="catalytic activity">
    <reaction evidence="1">
        <text>Release of an N-terminal amino acid, Xaa-|-Yaa- from a peptide, amide or arylamide. Xaa is preferably Ala, but may be most amino acids including Pro (slow action). When a terminal hydrophobic residue is followed by a prolyl residue, the two may be released as an intact Xaa-Pro dipeptide.</text>
        <dbReference type="EC" id="3.4.11.2"/>
    </reaction>
</comment>
<dbReference type="GO" id="GO:0005737">
    <property type="term" value="C:cytoplasm"/>
    <property type="evidence" value="ECO:0007669"/>
    <property type="project" value="TreeGrafter"/>
</dbReference>
<dbReference type="AlphaFoldDB" id="C7PY05"/>
<keyword evidence="10" id="KW-0862">Zinc</keyword>
<protein>
    <recommendedName>
        <fullName evidence="5">Aminopeptidase N</fullName>
        <ecNumber evidence="4">3.4.11.2</ecNumber>
    </recommendedName>
    <alternativeName>
        <fullName evidence="12">Alanine aminopeptidase</fullName>
    </alternativeName>
    <alternativeName>
        <fullName evidence="13">Lysyl aminopeptidase</fullName>
    </alternativeName>
</protein>
<reference evidence="17 18" key="1">
    <citation type="journal article" date="2009" name="Stand. Genomic Sci.">
        <title>Complete genome sequence of Catenulispora acidiphila type strain (ID 139908).</title>
        <authorList>
            <person name="Copeland A."/>
            <person name="Lapidus A."/>
            <person name="Glavina Del Rio T."/>
            <person name="Nolan M."/>
            <person name="Lucas S."/>
            <person name="Chen F."/>
            <person name="Tice H."/>
            <person name="Cheng J.F."/>
            <person name="Bruce D."/>
            <person name="Goodwin L."/>
            <person name="Pitluck S."/>
            <person name="Mikhailova N."/>
            <person name="Pati A."/>
            <person name="Ivanova N."/>
            <person name="Mavromatis K."/>
            <person name="Chen A."/>
            <person name="Palaniappan K."/>
            <person name="Chain P."/>
            <person name="Land M."/>
            <person name="Hauser L."/>
            <person name="Chang Y.J."/>
            <person name="Jeffries C.D."/>
            <person name="Chertkov O."/>
            <person name="Brettin T."/>
            <person name="Detter J.C."/>
            <person name="Han C."/>
            <person name="Ali Z."/>
            <person name="Tindall B.J."/>
            <person name="Goker M."/>
            <person name="Bristow J."/>
            <person name="Eisen J.A."/>
            <person name="Markowitz V."/>
            <person name="Hugenholtz P."/>
            <person name="Kyrpides N.C."/>
            <person name="Klenk H.P."/>
        </authorList>
    </citation>
    <scope>NUCLEOTIDE SEQUENCE [LARGE SCALE GENOMIC DNA]</scope>
    <source>
        <strain evidence="18">DSM 44928 / JCM 14897 / NBRC 102108 / NRRL B-24433 / ID139908</strain>
    </source>
</reference>
<evidence type="ECO:0000256" key="13">
    <source>
        <dbReference type="ARBA" id="ARBA00031533"/>
    </source>
</evidence>
<proteinExistence type="inferred from homology"/>
<evidence type="ECO:0000256" key="11">
    <source>
        <dbReference type="ARBA" id="ARBA00023049"/>
    </source>
</evidence>
<dbReference type="Proteomes" id="UP000000851">
    <property type="component" value="Chromosome"/>
</dbReference>
<evidence type="ECO:0000313" key="17">
    <source>
        <dbReference type="EMBL" id="ACU73465.1"/>
    </source>
</evidence>
<keyword evidence="11" id="KW-0482">Metalloprotease</keyword>
<organism evidence="17 18">
    <name type="scientific">Catenulispora acidiphila (strain DSM 44928 / JCM 14897 / NBRC 102108 / NRRL B-24433 / ID139908)</name>
    <dbReference type="NCBI Taxonomy" id="479433"/>
    <lineage>
        <taxon>Bacteria</taxon>
        <taxon>Bacillati</taxon>
        <taxon>Actinomycetota</taxon>
        <taxon>Actinomycetes</taxon>
        <taxon>Catenulisporales</taxon>
        <taxon>Catenulisporaceae</taxon>
        <taxon>Catenulispora</taxon>
    </lineage>
</organism>
<evidence type="ECO:0000313" key="18">
    <source>
        <dbReference type="Proteomes" id="UP000000851"/>
    </source>
</evidence>
<feature type="compositionally biased region" description="Low complexity" evidence="14">
    <location>
        <begin position="1"/>
        <end position="15"/>
    </location>
</feature>
<evidence type="ECO:0000256" key="6">
    <source>
        <dbReference type="ARBA" id="ARBA00022438"/>
    </source>
</evidence>
<accession>C7PY05</accession>
<evidence type="ECO:0000256" key="14">
    <source>
        <dbReference type="SAM" id="MobiDB-lite"/>
    </source>
</evidence>
<dbReference type="GO" id="GO:0016020">
    <property type="term" value="C:membrane"/>
    <property type="evidence" value="ECO:0007669"/>
    <property type="project" value="TreeGrafter"/>
</dbReference>
<dbReference type="InterPro" id="IPR050344">
    <property type="entry name" value="Peptidase_M1_aminopeptidases"/>
</dbReference>
<evidence type="ECO:0000256" key="7">
    <source>
        <dbReference type="ARBA" id="ARBA00022670"/>
    </source>
</evidence>
<dbReference type="PANTHER" id="PTHR11533:SF174">
    <property type="entry name" value="PUROMYCIN-SENSITIVE AMINOPEPTIDASE-RELATED"/>
    <property type="match status" value="1"/>
</dbReference>
<dbReference type="InterPro" id="IPR014782">
    <property type="entry name" value="Peptidase_M1_dom"/>
</dbReference>
<dbReference type="Gene3D" id="2.60.40.1730">
    <property type="entry name" value="tricorn interacting facor f3 domain"/>
    <property type="match status" value="1"/>
</dbReference>
<evidence type="ECO:0000256" key="8">
    <source>
        <dbReference type="ARBA" id="ARBA00022723"/>
    </source>
</evidence>
<evidence type="ECO:0000259" key="15">
    <source>
        <dbReference type="Pfam" id="PF01433"/>
    </source>
</evidence>
<keyword evidence="9" id="KW-0378">Hydrolase</keyword>
<keyword evidence="18" id="KW-1185">Reference proteome</keyword>
<dbReference type="PANTHER" id="PTHR11533">
    <property type="entry name" value="PROTEASE M1 ZINC METALLOPROTEASE"/>
    <property type="match status" value="1"/>
</dbReference>
<dbReference type="CDD" id="cd09603">
    <property type="entry name" value="M1_APN_like"/>
    <property type="match status" value="1"/>
</dbReference>
<dbReference type="GO" id="GO:0042277">
    <property type="term" value="F:peptide binding"/>
    <property type="evidence" value="ECO:0007669"/>
    <property type="project" value="TreeGrafter"/>
</dbReference>
<dbReference type="GO" id="GO:0070006">
    <property type="term" value="F:metalloaminopeptidase activity"/>
    <property type="evidence" value="ECO:0007669"/>
    <property type="project" value="TreeGrafter"/>
</dbReference>
<feature type="region of interest" description="Disordered" evidence="14">
    <location>
        <begin position="1"/>
        <end position="28"/>
    </location>
</feature>
<dbReference type="eggNOG" id="COG0308">
    <property type="taxonomic scope" value="Bacteria"/>
</dbReference>
<keyword evidence="7" id="KW-0645">Protease</keyword>
<evidence type="ECO:0000256" key="10">
    <source>
        <dbReference type="ARBA" id="ARBA00022833"/>
    </source>
</evidence>
<comment type="similarity">
    <text evidence="3">Belongs to the peptidase M1 family.</text>
</comment>
<name>C7PY05_CATAD</name>
<dbReference type="GO" id="GO:0006508">
    <property type="term" value="P:proteolysis"/>
    <property type="evidence" value="ECO:0007669"/>
    <property type="project" value="UniProtKB-KW"/>
</dbReference>
<evidence type="ECO:0000256" key="9">
    <source>
        <dbReference type="ARBA" id="ARBA00022801"/>
    </source>
</evidence>
<feature type="compositionally biased region" description="Gly residues" evidence="14">
    <location>
        <begin position="16"/>
        <end position="26"/>
    </location>
</feature>
<dbReference type="GO" id="GO:0016285">
    <property type="term" value="F:alanyl aminopeptidase activity"/>
    <property type="evidence" value="ECO:0007669"/>
    <property type="project" value="UniProtKB-EC"/>
</dbReference>
<dbReference type="InterPro" id="IPR042097">
    <property type="entry name" value="Aminopeptidase_N-like_N_sf"/>
</dbReference>
<dbReference type="InterPro" id="IPR027268">
    <property type="entry name" value="Peptidase_M4/M1_CTD_sf"/>
</dbReference>
<feature type="domain" description="Peptidase M1 membrane alanine aminopeptidase" evidence="15">
    <location>
        <begin position="264"/>
        <end position="446"/>
    </location>
</feature>
<feature type="domain" description="Aminopeptidase N-like N-terminal" evidence="16">
    <location>
        <begin position="42"/>
        <end position="213"/>
    </location>
</feature>
<evidence type="ECO:0000256" key="12">
    <source>
        <dbReference type="ARBA" id="ARBA00029811"/>
    </source>
</evidence>
<dbReference type="Gene3D" id="1.10.390.10">
    <property type="entry name" value="Neutral Protease Domain 2"/>
    <property type="match status" value="1"/>
</dbReference>
<gene>
    <name evidence="17" type="ordered locus">Caci_4603</name>
</gene>
<dbReference type="InterPro" id="IPR001930">
    <property type="entry name" value="Peptidase_M1"/>
</dbReference>
<dbReference type="HOGENOM" id="CLU_014298_2_0_11"/>
<evidence type="ECO:0000256" key="3">
    <source>
        <dbReference type="ARBA" id="ARBA00010136"/>
    </source>
</evidence>
<dbReference type="GO" id="GO:0043171">
    <property type="term" value="P:peptide catabolic process"/>
    <property type="evidence" value="ECO:0007669"/>
    <property type="project" value="TreeGrafter"/>
</dbReference>
<keyword evidence="6 17" id="KW-0031">Aminopeptidase</keyword>
<dbReference type="GO" id="GO:0008270">
    <property type="term" value="F:zinc ion binding"/>
    <property type="evidence" value="ECO:0007669"/>
    <property type="project" value="InterPro"/>
</dbReference>
<dbReference type="STRING" id="479433.Caci_4603"/>
<dbReference type="RefSeq" id="WP_015793194.1">
    <property type="nucleotide sequence ID" value="NC_013131.1"/>
</dbReference>
<sequence>MSGEVAAGARRAGSGAASGAGAGSGSSGSYFPRRGDDGYVVEHYELTLDYRVASNRLSAVAVVRLWATSALSVVVLDFADLRVDRVILQDGRRLRFEHRKEKLRVVLPAAVAAGEQVVLEVVYRGAPRPTSSRYGGLGWEQLADGVLVASQPTGAPSWFPCNDRPDQKATFRVQVTTASQYRVVANGRLAGVAHSGSSSTWTFVQDVPMATYLATVQIGPYARLELSGEAGGVPLALVAPARRLEAARAALGSQDAMVALFGRLFGPYPFDAYTVVVTDDRLEIPVEAQGVSLFGSNHMVADWDGERLIAHELAHQWFGNSLTLGDWRDIWLHEGFACYAEWLWSEGSGGRSADWHARLWHERLARLPQDVVLADPGPADLFDDWVYKRGALTLHALRLSVGDEAFFGVLREWTRRFRHSTVSTADFTGLVASRVERDVAGLFQAWLFGTALPELPRAPR</sequence>
<evidence type="ECO:0000256" key="2">
    <source>
        <dbReference type="ARBA" id="ARBA00001947"/>
    </source>
</evidence>
<dbReference type="SUPFAM" id="SSF55486">
    <property type="entry name" value="Metalloproteases ('zincins'), catalytic domain"/>
    <property type="match status" value="1"/>
</dbReference>
<evidence type="ECO:0000256" key="1">
    <source>
        <dbReference type="ARBA" id="ARBA00000098"/>
    </source>
</evidence>
<dbReference type="GO" id="GO:0005615">
    <property type="term" value="C:extracellular space"/>
    <property type="evidence" value="ECO:0007669"/>
    <property type="project" value="TreeGrafter"/>
</dbReference>
<evidence type="ECO:0000259" key="16">
    <source>
        <dbReference type="Pfam" id="PF17900"/>
    </source>
</evidence>
<evidence type="ECO:0000256" key="4">
    <source>
        <dbReference type="ARBA" id="ARBA00012564"/>
    </source>
</evidence>
<dbReference type="PRINTS" id="PR00756">
    <property type="entry name" value="ALADIPTASE"/>
</dbReference>
<keyword evidence="8" id="KW-0479">Metal-binding</keyword>
<comment type="cofactor">
    <cofactor evidence="2">
        <name>Zn(2+)</name>
        <dbReference type="ChEBI" id="CHEBI:29105"/>
    </cofactor>
</comment>
<dbReference type="SUPFAM" id="SSF63737">
    <property type="entry name" value="Leukotriene A4 hydrolase N-terminal domain"/>
    <property type="match status" value="1"/>
</dbReference>
<dbReference type="EMBL" id="CP001700">
    <property type="protein sequence ID" value="ACU73465.1"/>
    <property type="molecule type" value="Genomic_DNA"/>
</dbReference>
<dbReference type="EC" id="3.4.11.2" evidence="4"/>
<dbReference type="KEGG" id="cai:Caci_4603"/>
<dbReference type="Pfam" id="PF01433">
    <property type="entry name" value="Peptidase_M1"/>
    <property type="match status" value="1"/>
</dbReference>
<evidence type="ECO:0000256" key="5">
    <source>
        <dbReference type="ARBA" id="ARBA00015611"/>
    </source>
</evidence>
<dbReference type="InParanoid" id="C7PY05"/>
<dbReference type="Pfam" id="PF17900">
    <property type="entry name" value="Peptidase_M1_N"/>
    <property type="match status" value="1"/>
</dbReference>
<dbReference type="MEROPS" id="M01.033"/>
<dbReference type="InterPro" id="IPR045357">
    <property type="entry name" value="Aminopeptidase_N-like_N"/>
</dbReference>